<dbReference type="AlphaFoldDB" id="A0AAV4MGM0"/>
<dbReference type="EMBL" id="BPLR01002183">
    <property type="protein sequence ID" value="GIX71043.1"/>
    <property type="molecule type" value="Genomic_DNA"/>
</dbReference>
<comment type="caution">
    <text evidence="1">The sequence shown here is derived from an EMBL/GenBank/DDBJ whole genome shotgun (WGS) entry which is preliminary data.</text>
</comment>
<evidence type="ECO:0000313" key="2">
    <source>
        <dbReference type="Proteomes" id="UP001054945"/>
    </source>
</evidence>
<protein>
    <submittedName>
        <fullName evidence="1">Uncharacterized protein</fullName>
    </submittedName>
</protein>
<dbReference type="Proteomes" id="UP001054945">
    <property type="component" value="Unassembled WGS sequence"/>
</dbReference>
<accession>A0AAV4MGM0</accession>
<evidence type="ECO:0000313" key="1">
    <source>
        <dbReference type="EMBL" id="GIX71043.1"/>
    </source>
</evidence>
<organism evidence="1 2">
    <name type="scientific">Caerostris extrusa</name>
    <name type="common">Bark spider</name>
    <name type="synonym">Caerostris bankana</name>
    <dbReference type="NCBI Taxonomy" id="172846"/>
    <lineage>
        <taxon>Eukaryota</taxon>
        <taxon>Metazoa</taxon>
        <taxon>Ecdysozoa</taxon>
        <taxon>Arthropoda</taxon>
        <taxon>Chelicerata</taxon>
        <taxon>Arachnida</taxon>
        <taxon>Araneae</taxon>
        <taxon>Araneomorphae</taxon>
        <taxon>Entelegynae</taxon>
        <taxon>Araneoidea</taxon>
        <taxon>Araneidae</taxon>
        <taxon>Caerostris</taxon>
    </lineage>
</organism>
<keyword evidence="2" id="KW-1185">Reference proteome</keyword>
<reference evidence="1 2" key="1">
    <citation type="submission" date="2021-06" db="EMBL/GenBank/DDBJ databases">
        <title>Caerostris extrusa draft genome.</title>
        <authorList>
            <person name="Kono N."/>
            <person name="Arakawa K."/>
        </authorList>
    </citation>
    <scope>NUCLEOTIDE SEQUENCE [LARGE SCALE GENOMIC DNA]</scope>
</reference>
<gene>
    <name evidence="1" type="ORF">CEXT_376481</name>
</gene>
<name>A0AAV4MGM0_CAEEX</name>
<sequence>MLFYRVPEGFYEDEDVPEGSFLYEDQFMYEKYELQPNSAYCVPSGTRYLTMTCVKKLCFPYTSFRQMQHAQQQHVSTDPQQQQQPMSYLVSNETNQFLKVSGKIDQMIGSFSEPKIKSLQIPDLEVYRNVLEPNVLEYF</sequence>
<proteinExistence type="predicted"/>